<evidence type="ECO:0008006" key="4">
    <source>
        <dbReference type="Google" id="ProtNLM"/>
    </source>
</evidence>
<dbReference type="Gene3D" id="2.40.10.10">
    <property type="entry name" value="Trypsin-like serine proteases"/>
    <property type="match status" value="2"/>
</dbReference>
<sequence length="501" mass="55974">MVLFCIGRASSKMVQVNLRIMPSSFDTSIVYIMDATGKYVIGAGFLISNMEILTCAHVIAQALELHEDNDHRQALPQHTLIVGFKSAPLEQRYATVREWYPQGDKDLAVLRLEKAYPDVANATCMVVVPYEDMWNHTFRAFGFPDRYDNGVWTSGRILGRDNRGFVQLESTHVTGHRIEQGFSGTPVWDEQANAVVGVIVEADRQSATKTAFMLPTLLIQDISARLGRKFLSIEQPVRHKKIVPSTIFQLRIEKKYFTAKHITIYGLSLLLLCMLLFFMLNYSTLFFTKTTTGATSPTPALAISWRDTISPDIQIPAKVPENATTQNLQTASQIGIVHIFNAHNPPSTIPMYHVIVDASNQSQNHDILTINAVSCHIVTVSTLPARLNVWHQPAPQPYSSDLYTAEYHSSDTAGLLIEAYPANSNQQPIIYPGQHQSLDIGLSSTWPAALDFSITITYQTLNHTYTASSSQIFHVFFVSDEHNWHFYQPIGAGGKFVANKS</sequence>
<dbReference type="InterPro" id="IPR043504">
    <property type="entry name" value="Peptidase_S1_PA_chymotrypsin"/>
</dbReference>
<dbReference type="InterPro" id="IPR009003">
    <property type="entry name" value="Peptidase_S1_PA"/>
</dbReference>
<protein>
    <recommendedName>
        <fullName evidence="4">Serine protease</fullName>
    </recommendedName>
</protein>
<dbReference type="SUPFAM" id="SSF50494">
    <property type="entry name" value="Trypsin-like serine proteases"/>
    <property type="match status" value="1"/>
</dbReference>
<keyword evidence="1" id="KW-0812">Transmembrane</keyword>
<comment type="caution">
    <text evidence="2">The sequence shown here is derived from an EMBL/GenBank/DDBJ whole genome shotgun (WGS) entry which is preliminary data.</text>
</comment>
<dbReference type="Proteomes" id="UP000322530">
    <property type="component" value="Unassembled WGS sequence"/>
</dbReference>
<evidence type="ECO:0000313" key="3">
    <source>
        <dbReference type="Proteomes" id="UP000322530"/>
    </source>
</evidence>
<name>A0A5A5TAT1_9CHLR</name>
<organism evidence="2 3">
    <name type="scientific">Dictyobacter arantiisoli</name>
    <dbReference type="NCBI Taxonomy" id="2014874"/>
    <lineage>
        <taxon>Bacteria</taxon>
        <taxon>Bacillati</taxon>
        <taxon>Chloroflexota</taxon>
        <taxon>Ktedonobacteria</taxon>
        <taxon>Ktedonobacterales</taxon>
        <taxon>Dictyobacteraceae</taxon>
        <taxon>Dictyobacter</taxon>
    </lineage>
</organism>
<keyword evidence="1" id="KW-0472">Membrane</keyword>
<accession>A0A5A5TAT1</accession>
<dbReference type="AlphaFoldDB" id="A0A5A5TAT1"/>
<reference evidence="2 3" key="1">
    <citation type="submission" date="2019-01" db="EMBL/GenBank/DDBJ databases">
        <title>Draft genome sequence of Dictyobacter sp. Uno17.</title>
        <authorList>
            <person name="Wang C.M."/>
            <person name="Zheng Y."/>
            <person name="Sakai Y."/>
            <person name="Abe K."/>
            <person name="Yokota A."/>
            <person name="Yabe S."/>
        </authorList>
    </citation>
    <scope>NUCLEOTIDE SEQUENCE [LARGE SCALE GENOMIC DNA]</scope>
    <source>
        <strain evidence="2 3">Uno17</strain>
    </source>
</reference>
<gene>
    <name evidence="2" type="ORF">KDI_20720</name>
</gene>
<feature type="transmembrane region" description="Helical" evidence="1">
    <location>
        <begin position="262"/>
        <end position="282"/>
    </location>
</feature>
<evidence type="ECO:0000313" key="2">
    <source>
        <dbReference type="EMBL" id="GCF08508.1"/>
    </source>
</evidence>
<proteinExistence type="predicted"/>
<dbReference type="EMBL" id="BIXY01000025">
    <property type="protein sequence ID" value="GCF08508.1"/>
    <property type="molecule type" value="Genomic_DNA"/>
</dbReference>
<evidence type="ECO:0000256" key="1">
    <source>
        <dbReference type="SAM" id="Phobius"/>
    </source>
</evidence>
<dbReference type="Pfam" id="PF13365">
    <property type="entry name" value="Trypsin_2"/>
    <property type="match status" value="1"/>
</dbReference>
<keyword evidence="3" id="KW-1185">Reference proteome</keyword>
<dbReference type="OrthoDB" id="8479370at2"/>
<keyword evidence="1" id="KW-1133">Transmembrane helix</keyword>